<comment type="caution">
    <text evidence="1">The sequence shown here is derived from an EMBL/GenBank/DDBJ whole genome shotgun (WGS) entry which is preliminary data.</text>
</comment>
<keyword evidence="2" id="KW-1185">Reference proteome</keyword>
<proteinExistence type="predicted"/>
<dbReference type="Proteomes" id="UP000327000">
    <property type="component" value="Unassembled WGS sequence"/>
</dbReference>
<organism evidence="1 2">
    <name type="scientific">Streptomyces mobaraensis</name>
    <name type="common">Streptoverticillium mobaraense</name>
    <dbReference type="NCBI Taxonomy" id="35621"/>
    <lineage>
        <taxon>Bacteria</taxon>
        <taxon>Bacillati</taxon>
        <taxon>Actinomycetota</taxon>
        <taxon>Actinomycetes</taxon>
        <taxon>Kitasatosporales</taxon>
        <taxon>Streptomycetaceae</taxon>
        <taxon>Streptomyces</taxon>
    </lineage>
</organism>
<dbReference type="AlphaFoldDB" id="A0A5N5W352"/>
<dbReference type="EMBL" id="VOKX01000106">
    <property type="protein sequence ID" value="KAB7835796.1"/>
    <property type="molecule type" value="Genomic_DNA"/>
</dbReference>
<evidence type="ECO:0000313" key="1">
    <source>
        <dbReference type="EMBL" id="KAB7835796.1"/>
    </source>
</evidence>
<gene>
    <name evidence="1" type="ORF">FRZ00_26335</name>
</gene>
<accession>A0A5N5W352</accession>
<protein>
    <submittedName>
        <fullName evidence="1">Uncharacterized protein</fullName>
    </submittedName>
</protein>
<dbReference type="OrthoDB" id="4302297at2"/>
<sequence>MTRTEVAEYLDIAPNSVRAQMAKWEIEAVEYRRGPNGRPEACYPTAAVQASAARRPGQGHRSDLT</sequence>
<evidence type="ECO:0000313" key="2">
    <source>
        <dbReference type="Proteomes" id="UP000327000"/>
    </source>
</evidence>
<reference evidence="1 2" key="1">
    <citation type="journal article" date="2019" name="Microb. Cell Fact.">
        <title>Exploring novel herbicidin analogues by transcriptional regulator overexpression and MS/MS molecular networking.</title>
        <authorList>
            <person name="Shi Y."/>
            <person name="Gu R."/>
            <person name="Li Y."/>
            <person name="Wang X."/>
            <person name="Ren W."/>
            <person name="Li X."/>
            <person name="Wang L."/>
            <person name="Xie Y."/>
            <person name="Hong B."/>
        </authorList>
    </citation>
    <scope>NUCLEOTIDE SEQUENCE [LARGE SCALE GENOMIC DNA]</scope>
    <source>
        <strain evidence="1 2">US-43</strain>
    </source>
</reference>
<name>A0A5N5W352_STRMB</name>